<evidence type="ECO:0000256" key="3">
    <source>
        <dbReference type="ARBA" id="ARBA00022525"/>
    </source>
</evidence>
<organism evidence="7 8">
    <name type="scientific">Gymnodraco acuticeps</name>
    <name type="common">Antarctic dragonfish</name>
    <dbReference type="NCBI Taxonomy" id="8218"/>
    <lineage>
        <taxon>Eukaryota</taxon>
        <taxon>Metazoa</taxon>
        <taxon>Chordata</taxon>
        <taxon>Craniata</taxon>
        <taxon>Vertebrata</taxon>
        <taxon>Euteleostomi</taxon>
        <taxon>Actinopterygii</taxon>
        <taxon>Neopterygii</taxon>
        <taxon>Teleostei</taxon>
        <taxon>Neoteleostei</taxon>
        <taxon>Acanthomorphata</taxon>
        <taxon>Eupercaria</taxon>
        <taxon>Perciformes</taxon>
        <taxon>Notothenioidei</taxon>
        <taxon>Bathydraconidae</taxon>
        <taxon>Gymnodraco</taxon>
    </lineage>
</organism>
<evidence type="ECO:0000256" key="5">
    <source>
        <dbReference type="ARBA" id="ARBA00023180"/>
    </source>
</evidence>
<dbReference type="GO" id="GO:0005615">
    <property type="term" value="C:extracellular space"/>
    <property type="evidence" value="ECO:0007669"/>
    <property type="project" value="TreeGrafter"/>
</dbReference>
<evidence type="ECO:0000256" key="2">
    <source>
        <dbReference type="ARBA" id="ARBA00009122"/>
    </source>
</evidence>
<dbReference type="InterPro" id="IPR008499">
    <property type="entry name" value="Leg1"/>
</dbReference>
<dbReference type="PANTHER" id="PTHR18820:SF1">
    <property type="entry name" value="PROTEIN LEG1 HOMOLOG"/>
    <property type="match status" value="1"/>
</dbReference>
<feature type="region of interest" description="Disordered" evidence="6">
    <location>
        <begin position="1"/>
        <end position="39"/>
    </location>
</feature>
<gene>
    <name evidence="8" type="primary">LOC117554224</name>
</gene>
<evidence type="ECO:0000313" key="8">
    <source>
        <dbReference type="RefSeq" id="XP_034084436.1"/>
    </source>
</evidence>
<dbReference type="KEGG" id="gacu:117554224"/>
<dbReference type="RefSeq" id="XP_034084436.1">
    <property type="nucleotide sequence ID" value="XM_034228545.1"/>
</dbReference>
<evidence type="ECO:0000256" key="4">
    <source>
        <dbReference type="ARBA" id="ARBA00022729"/>
    </source>
</evidence>
<proteinExistence type="inferred from homology"/>
<comment type="similarity">
    <text evidence="2">Belongs to the LEG1 family.</text>
</comment>
<feature type="compositionally biased region" description="Polar residues" evidence="6">
    <location>
        <begin position="1"/>
        <end position="28"/>
    </location>
</feature>
<dbReference type="FunCoup" id="A0A6P8V451">
    <property type="interactions" value="1111"/>
</dbReference>
<protein>
    <submittedName>
        <fullName evidence="8">Protein LEG1 homolog</fullName>
    </submittedName>
</protein>
<dbReference type="AlphaFoldDB" id="A0A6P8V451"/>
<keyword evidence="4" id="KW-0732">Signal</keyword>
<dbReference type="InParanoid" id="A0A6P8V451"/>
<sequence length="489" mass="53278">MYKPSSSPASGTDTISVTSKSSSENSGTLKRFRKEESLQGPQAKNLIKQVLLTKPGGSDVLKEEKGTISPATRKVMVNILVADMVQSEGRIPQRLTKEKYALGIVTLFPSLKDPHGKTGYCQSRVPSPRSLVMLRPAILGLLLACAVSLSSSAVILENGMPVLWVHTAGQLSDLPVQNDILNPDPWHFLHRMSLYRLMIAATDPFMGSMGTNATDSPIWGLPLQLGWMLTSGRLADPTGVSTCGLQTGDTMCISTESWWSCVNYFVSALPFLSAAQQGFMGDGLQVQMQVPEGVLDYCTTYADCLSRYPDAMGKWDAFFQGLKAATDSPLPENEKKDSLLGLYWEAQMASTYASAACNARQSHFSAVELAFAKNWLNLAEYVSAAHFQSNLANSAMFITPLPSRILKEHDQAPNIADLSTEENHSLSTFSWMSTANTLLGGRMVTMWRAAMCSVTTREKGREMLGQLLLDPTFATTTFLSIFTGMATSC</sequence>
<evidence type="ECO:0000256" key="6">
    <source>
        <dbReference type="SAM" id="MobiDB-lite"/>
    </source>
</evidence>
<dbReference type="Proteomes" id="UP000515161">
    <property type="component" value="Unplaced"/>
</dbReference>
<name>A0A6P8V451_GYMAC</name>
<reference evidence="8" key="1">
    <citation type="submission" date="2025-08" db="UniProtKB">
        <authorList>
            <consortium name="RefSeq"/>
        </authorList>
    </citation>
    <scope>IDENTIFICATION</scope>
</reference>
<dbReference type="OrthoDB" id="17046at2759"/>
<evidence type="ECO:0000313" key="7">
    <source>
        <dbReference type="Proteomes" id="UP000515161"/>
    </source>
</evidence>
<dbReference type="PANTHER" id="PTHR18820">
    <property type="entry name" value="LEG1"/>
    <property type="match status" value="1"/>
</dbReference>
<keyword evidence="7" id="KW-1185">Reference proteome</keyword>
<keyword evidence="5" id="KW-0325">Glycoprotein</keyword>
<keyword evidence="3" id="KW-0964">Secreted</keyword>
<dbReference type="Pfam" id="PF05612">
    <property type="entry name" value="Leg1"/>
    <property type="match status" value="1"/>
</dbReference>
<dbReference type="GeneID" id="117554224"/>
<evidence type="ECO:0000256" key="1">
    <source>
        <dbReference type="ARBA" id="ARBA00004613"/>
    </source>
</evidence>
<comment type="subcellular location">
    <subcellularLocation>
        <location evidence="1">Secreted</location>
    </subcellularLocation>
</comment>
<accession>A0A6P8V451</accession>